<dbReference type="PROSITE" id="PS50082">
    <property type="entry name" value="WD_REPEATS_2"/>
    <property type="match status" value="1"/>
</dbReference>
<dbReference type="PROSITE" id="PS50896">
    <property type="entry name" value="LISH"/>
    <property type="match status" value="1"/>
</dbReference>
<dbReference type="InterPro" id="IPR018391">
    <property type="entry name" value="PQQ_b-propeller_rpt"/>
</dbReference>
<dbReference type="AlphaFoldDB" id="A0AAW1QSW5"/>
<evidence type="ECO:0000313" key="5">
    <source>
        <dbReference type="Proteomes" id="UP001489004"/>
    </source>
</evidence>
<gene>
    <name evidence="4" type="ORF">WJX72_011229</name>
</gene>
<keyword evidence="5" id="KW-1185">Reference proteome</keyword>
<evidence type="ECO:0000256" key="1">
    <source>
        <dbReference type="ARBA" id="ARBA00022574"/>
    </source>
</evidence>
<evidence type="ECO:0000256" key="2">
    <source>
        <dbReference type="ARBA" id="ARBA00022737"/>
    </source>
</evidence>
<keyword evidence="1 3" id="KW-0853">WD repeat</keyword>
<protein>
    <submittedName>
        <fullName evidence="4">Uncharacterized protein</fullName>
    </submittedName>
</protein>
<dbReference type="Gene3D" id="2.130.10.10">
    <property type="entry name" value="YVTN repeat-like/Quinoprotein amine dehydrogenase"/>
    <property type="match status" value="2"/>
</dbReference>
<dbReference type="SUPFAM" id="SSF50978">
    <property type="entry name" value="WD40 repeat-like"/>
    <property type="match status" value="1"/>
</dbReference>
<dbReference type="SMART" id="SM00564">
    <property type="entry name" value="PQQ"/>
    <property type="match status" value="2"/>
</dbReference>
<dbReference type="PANTHER" id="PTHR19848:SF8">
    <property type="entry name" value="F-BOX AND WD REPEAT DOMAIN CONTAINING 7"/>
    <property type="match status" value="1"/>
</dbReference>
<evidence type="ECO:0000313" key="4">
    <source>
        <dbReference type="EMBL" id="KAK9824547.1"/>
    </source>
</evidence>
<dbReference type="PANTHER" id="PTHR19848">
    <property type="entry name" value="WD40 REPEAT PROTEIN"/>
    <property type="match status" value="1"/>
</dbReference>
<feature type="repeat" description="WD" evidence="3">
    <location>
        <begin position="370"/>
        <end position="408"/>
    </location>
</feature>
<dbReference type="InterPro" id="IPR001680">
    <property type="entry name" value="WD40_rpt"/>
</dbReference>
<dbReference type="InterPro" id="IPR036322">
    <property type="entry name" value="WD40_repeat_dom_sf"/>
</dbReference>
<reference evidence="4 5" key="1">
    <citation type="journal article" date="2024" name="Nat. Commun.">
        <title>Phylogenomics reveals the evolutionary origins of lichenization in chlorophyte algae.</title>
        <authorList>
            <person name="Puginier C."/>
            <person name="Libourel C."/>
            <person name="Otte J."/>
            <person name="Skaloud P."/>
            <person name="Haon M."/>
            <person name="Grisel S."/>
            <person name="Petersen M."/>
            <person name="Berrin J.G."/>
            <person name="Delaux P.M."/>
            <person name="Dal Grande F."/>
            <person name="Keller J."/>
        </authorList>
    </citation>
    <scope>NUCLEOTIDE SEQUENCE [LARGE SCALE GENOMIC DNA]</scope>
    <source>
        <strain evidence="4 5">SAG 2043</strain>
    </source>
</reference>
<dbReference type="InterPro" id="IPR006594">
    <property type="entry name" value="LisH"/>
</dbReference>
<proteinExistence type="predicted"/>
<dbReference type="InterPro" id="IPR015943">
    <property type="entry name" value="WD40/YVTN_repeat-like_dom_sf"/>
</dbReference>
<sequence>MDDPDSLSLLFVQQWLQERGYSSALAALEKEVGLKYVDTKLERGSMLMGLVYSHMEQQAAAVDGVESDVESAAEEERLLQGGAQDFPNTCMASLEGLHASSVIAVCCWPGQSKAITGSGDGNVRLFTFDGELLWQTPVGGGGVLSLDLHPNVRQGDARLLAGSMDGSVTLLDGMTGNVLHTLRPHTKYCVRMRWSPEGAAAASCSWDHSMAVYSCPATTSEAGGSEALVLRKHHPYASQVQDVEFLQDGKTLAVALKQTNYLRLFDTESLQDTGRVNMNAFGDDHVSFSASHLALSPCRQYLLVSTDGARIIMFRCQGWELVRNFYGLPIEQFHQPCATWHRSGFYVMAAAAAGHVYVMHVGSAKVVANYKAHAKNVRSLHYDGDQNVLVTCSFDKNVKVYGYRSQVQ</sequence>
<evidence type="ECO:0000256" key="3">
    <source>
        <dbReference type="PROSITE-ProRule" id="PRU00221"/>
    </source>
</evidence>
<name>A0AAW1QSW5_9CHLO</name>
<accession>A0AAW1QSW5</accession>
<organism evidence="4 5">
    <name type="scientific">[Myrmecia] bisecta</name>
    <dbReference type="NCBI Taxonomy" id="41462"/>
    <lineage>
        <taxon>Eukaryota</taxon>
        <taxon>Viridiplantae</taxon>
        <taxon>Chlorophyta</taxon>
        <taxon>core chlorophytes</taxon>
        <taxon>Trebouxiophyceae</taxon>
        <taxon>Trebouxiales</taxon>
        <taxon>Trebouxiaceae</taxon>
        <taxon>Myrmecia</taxon>
    </lineage>
</organism>
<keyword evidence="2" id="KW-0677">Repeat</keyword>
<dbReference type="PROSITE" id="PS50294">
    <property type="entry name" value="WD_REPEATS_REGION"/>
    <property type="match status" value="1"/>
</dbReference>
<dbReference type="EMBL" id="JALJOR010000002">
    <property type="protein sequence ID" value="KAK9824547.1"/>
    <property type="molecule type" value="Genomic_DNA"/>
</dbReference>
<dbReference type="Proteomes" id="UP001489004">
    <property type="component" value="Unassembled WGS sequence"/>
</dbReference>
<comment type="caution">
    <text evidence="4">The sequence shown here is derived from an EMBL/GenBank/DDBJ whole genome shotgun (WGS) entry which is preliminary data.</text>
</comment>
<dbReference type="SMART" id="SM00320">
    <property type="entry name" value="WD40"/>
    <property type="match status" value="5"/>
</dbReference>
<dbReference type="Pfam" id="PF00400">
    <property type="entry name" value="WD40"/>
    <property type="match status" value="3"/>
</dbReference>